<evidence type="ECO:0000313" key="1">
    <source>
        <dbReference type="Ensembl" id="ENSORLP00015001322.1"/>
    </source>
</evidence>
<proteinExistence type="predicted"/>
<reference evidence="1" key="3">
    <citation type="submission" date="2025-08" db="UniProtKB">
        <authorList>
            <consortium name="Ensembl"/>
        </authorList>
    </citation>
    <scope>IDENTIFICATION</scope>
    <source>
        <strain evidence="1">HSOK</strain>
    </source>
</reference>
<dbReference type="Proteomes" id="UP000265200">
    <property type="component" value="Chromosome 23"/>
</dbReference>
<reference evidence="1" key="4">
    <citation type="submission" date="2025-09" db="UniProtKB">
        <authorList>
            <consortium name="Ensembl"/>
        </authorList>
    </citation>
    <scope>IDENTIFICATION</scope>
    <source>
        <strain evidence="1">HSOK</strain>
    </source>
</reference>
<protein>
    <submittedName>
        <fullName evidence="1">Uncharacterized protein</fullName>
    </submittedName>
</protein>
<dbReference type="AlphaFoldDB" id="A0A3P9H131"/>
<accession>A0A3P9H131</accession>
<organism evidence="1 2">
    <name type="scientific">Oryzias latipes</name>
    <name type="common">Japanese rice fish</name>
    <name type="synonym">Japanese killifish</name>
    <dbReference type="NCBI Taxonomy" id="8090"/>
    <lineage>
        <taxon>Eukaryota</taxon>
        <taxon>Metazoa</taxon>
        <taxon>Chordata</taxon>
        <taxon>Craniata</taxon>
        <taxon>Vertebrata</taxon>
        <taxon>Euteleostomi</taxon>
        <taxon>Actinopterygii</taxon>
        <taxon>Neopterygii</taxon>
        <taxon>Teleostei</taxon>
        <taxon>Neoteleostei</taxon>
        <taxon>Acanthomorphata</taxon>
        <taxon>Ovalentaria</taxon>
        <taxon>Atherinomorphae</taxon>
        <taxon>Beloniformes</taxon>
        <taxon>Adrianichthyidae</taxon>
        <taxon>Oryziinae</taxon>
        <taxon>Oryzias</taxon>
    </lineage>
</organism>
<name>A0A3P9H131_ORYLA</name>
<reference evidence="1 2" key="2">
    <citation type="submission" date="2017-04" db="EMBL/GenBank/DDBJ databases">
        <title>CpG methylation of centromeres and impact of large insertions on vertebrate speciation.</title>
        <authorList>
            <person name="Ichikawa K."/>
            <person name="Yoshimura J."/>
            <person name="Morishita S."/>
        </authorList>
    </citation>
    <scope>NUCLEOTIDE SEQUENCE</scope>
    <source>
        <strain evidence="1 2">HSOK</strain>
    </source>
</reference>
<dbReference type="Ensembl" id="ENSORLT00015012830.1">
    <property type="protein sequence ID" value="ENSORLP00015001322.1"/>
    <property type="gene ID" value="ENSORLG00015001938.1"/>
</dbReference>
<reference key="1">
    <citation type="journal article" date="2007" name="Nature">
        <title>The medaka draft genome and insights into vertebrate genome evolution.</title>
        <authorList>
            <person name="Kasahara M."/>
            <person name="Naruse K."/>
            <person name="Sasaki S."/>
            <person name="Nakatani Y."/>
            <person name="Qu W."/>
            <person name="Ahsan B."/>
            <person name="Yamada T."/>
            <person name="Nagayasu Y."/>
            <person name="Doi K."/>
            <person name="Kasai Y."/>
            <person name="Jindo T."/>
            <person name="Kobayashi D."/>
            <person name="Shimada A."/>
            <person name="Toyoda A."/>
            <person name="Kuroki Y."/>
            <person name="Fujiyama A."/>
            <person name="Sasaki T."/>
            <person name="Shimizu A."/>
            <person name="Asakawa S."/>
            <person name="Shimizu N."/>
            <person name="Hashimoto S."/>
            <person name="Yang J."/>
            <person name="Lee Y."/>
            <person name="Matsushima K."/>
            <person name="Sugano S."/>
            <person name="Sakaizumi M."/>
            <person name="Narita T."/>
            <person name="Ohishi K."/>
            <person name="Haga S."/>
            <person name="Ohta F."/>
            <person name="Nomoto H."/>
            <person name="Nogata K."/>
            <person name="Morishita T."/>
            <person name="Endo T."/>
            <person name="Shin-I T."/>
            <person name="Takeda H."/>
            <person name="Morishita S."/>
            <person name="Kohara Y."/>
        </authorList>
    </citation>
    <scope>NUCLEOTIDE SEQUENCE [LARGE SCALE GENOMIC DNA]</scope>
    <source>
        <strain>Hd-rR</strain>
    </source>
</reference>
<sequence length="135" mass="15402">EKNYPLFSSFSSLRAVISAVSPSSISPDRSRTGTLRCKISNCSVNSEEQSLTCRELQGAASQRRAELLHHHHAVFVESPLQHGDDSHPCREPVTVQGKCIQHFYETHTKPGVQRKFKWTDMFYGEQRFNKPKDQD</sequence>
<evidence type="ECO:0000313" key="2">
    <source>
        <dbReference type="Proteomes" id="UP000265200"/>
    </source>
</evidence>